<accession>B6WU04</accession>
<name>B6WU04_9BACT</name>
<organism evidence="1 2">
    <name type="scientific">Desulfovibrio piger ATCC 29098</name>
    <dbReference type="NCBI Taxonomy" id="411464"/>
    <lineage>
        <taxon>Bacteria</taxon>
        <taxon>Pseudomonadati</taxon>
        <taxon>Thermodesulfobacteriota</taxon>
        <taxon>Desulfovibrionia</taxon>
        <taxon>Desulfovibrionales</taxon>
        <taxon>Desulfovibrionaceae</taxon>
        <taxon>Desulfovibrio</taxon>
    </lineage>
</organism>
<evidence type="ECO:0000313" key="2">
    <source>
        <dbReference type="Proteomes" id="UP000003676"/>
    </source>
</evidence>
<reference evidence="1 2" key="1">
    <citation type="submission" date="2008-10" db="EMBL/GenBank/DDBJ databases">
        <title>Draft genome sequence of Desulvovibrio piger (ATCC 29098).</title>
        <authorList>
            <person name="Sudarsanam P."/>
            <person name="Ley R."/>
            <person name="Guruge J."/>
            <person name="Turnbaugh P.J."/>
            <person name="Mahowald M."/>
            <person name="Liep D."/>
            <person name="Gordon J."/>
        </authorList>
    </citation>
    <scope>NUCLEOTIDE SEQUENCE [LARGE SCALE GENOMIC DNA]</scope>
    <source>
        <strain evidence="1 2">ATCC 29098</strain>
    </source>
</reference>
<evidence type="ECO:0000313" key="1">
    <source>
        <dbReference type="EMBL" id="EEB33500.1"/>
    </source>
</evidence>
<dbReference type="AlphaFoldDB" id="B6WU04"/>
<reference evidence="1 2" key="2">
    <citation type="submission" date="2008-10" db="EMBL/GenBank/DDBJ databases">
        <authorList>
            <person name="Fulton L."/>
            <person name="Clifton S."/>
            <person name="Fulton B."/>
            <person name="Xu J."/>
            <person name="Minx P."/>
            <person name="Pepin K.H."/>
            <person name="Johnson M."/>
            <person name="Bhonagiri V."/>
            <person name="Nash W.E."/>
            <person name="Mardis E.R."/>
            <person name="Wilson R.K."/>
        </authorList>
    </citation>
    <scope>NUCLEOTIDE SEQUENCE [LARGE SCALE GENOMIC DNA]</scope>
    <source>
        <strain evidence="1 2">ATCC 29098</strain>
    </source>
</reference>
<protein>
    <submittedName>
        <fullName evidence="1">Uncharacterized protein</fullName>
    </submittedName>
</protein>
<proteinExistence type="predicted"/>
<sequence>MADEPPPSFMIGQCDVTMRTTDGLLAVQAIQQGRIAAPVEQDNGLFPALQHFAQGLLTAGGKQPFPGQTAGIHQFHRWQGPPPYPFRQTQEIYLPLRGGMEGLDVRRGRAQQQQAALPCDTRPGQLLGLIGQGLVLLERAVMLLVQDDTAQLRHRQEERGACPHHETGLLTVGQTTKDLFPPSRGLVTMIEKQGHMGQDAGRIPAQLAGKGHFGSQQENAPALLQAMPDQLQINSRLAAARHTKQQDGSSTPRIHRSTQRLQGLLLVVTEGKSPGRGRKQLVIGFIGVRVAQGHETGLQQGTQGRSAAGTQVPCQLATADLPPFVQILKDLALPYGLRTYRPGRIHPQHAKLISGSIPARRHKTGLAPAQGLGQGLPNISFQLRDLFHPAGKVPVRRQPADVQIHLAQALRQDMSEHAPRLQSLPDGQIPRQCPDLFRNQGPGLQRPDHFLADDTVRKIAVLQKLHQHTRPQGTASQRDGHAQAFLPEIFRENVGQGVGQGAVRSGKQCDTGKHGTSKAGMKICPISWGKMWFRLHT</sequence>
<dbReference type="EMBL" id="ABXU01000040">
    <property type="protein sequence ID" value="EEB33500.1"/>
    <property type="molecule type" value="Genomic_DNA"/>
</dbReference>
<comment type="caution">
    <text evidence="1">The sequence shown here is derived from an EMBL/GenBank/DDBJ whole genome shotgun (WGS) entry which is preliminary data.</text>
</comment>
<dbReference type="Proteomes" id="UP000003676">
    <property type="component" value="Unassembled WGS sequence"/>
</dbReference>
<dbReference type="HOGENOM" id="CLU_506921_0_0_7"/>
<gene>
    <name evidence="1" type="ORF">DESPIG_01562</name>
</gene>